<sequence>NTGVVPPLVSGSFPTEAGLTSLVYDRGKAQPAERGDGTGVEISYDASDNSYALRVGTQSFSFGPDEEVPDASGLRFERVVDDNEDRLLLSGVSSYEEDRSPTPHHVRAGLFYSSMLNFIDDERTYLASAFVFGFPSQASAVATSGRASHYIRLHGVHSGGNWGSGTTPVAPYDTLSILSGSGAVLIDFSSGQLSLDANTWSSNTKGSSYSTYLAGSLSGTASIVAGENLFNGTFSASHQDANGPLIFTGPLEGQFYGPEADEIGGVLYGTSGSDFYNVSFVGRENADLAATKTLASLTERTYFWSTQRGNYFAETSERSSSESHSVIWYNTYDPATGTYLASTSLFAVAFEQRNRVPANDAGDMLAYRATDEIAGDGETEHLISVFDGSSAGVTLTYSSFMRADGTWYDKDGAVLGTSLDWIGFGLATPLHQIPQTGSGRYAGLVSGTLREGSDIKASFGGTSLLEIDFLARTLSASLAPSGTDANGAPIAYGNYDFSGTLSAADGVLRASATGLDGLLLGKFYGDAAQEYVATFGLEDPALGTLEGVSFGTRAPPP</sequence>
<evidence type="ECO:0000313" key="1">
    <source>
        <dbReference type="EMBL" id="RIV88687.1"/>
    </source>
</evidence>
<feature type="non-terminal residue" evidence="1">
    <location>
        <position position="1"/>
    </location>
</feature>
<keyword evidence="2" id="KW-1185">Reference proteome</keyword>
<evidence type="ECO:0008006" key="3">
    <source>
        <dbReference type="Google" id="ProtNLM"/>
    </source>
</evidence>
<proteinExistence type="predicted"/>
<dbReference type="RefSeq" id="WP_220474082.1">
    <property type="nucleotide sequence ID" value="NZ_QXFM01000066.1"/>
</dbReference>
<protein>
    <recommendedName>
        <fullName evidence="3">Transferrin-binding protein B C-lobe/N-lobe beta barrel domain-containing protein</fullName>
    </recommendedName>
</protein>
<name>A0A3A1P782_9SPHN</name>
<gene>
    <name evidence="1" type="ORF">D2V17_07325</name>
</gene>
<dbReference type="AlphaFoldDB" id="A0A3A1P782"/>
<reference evidence="1 2" key="1">
    <citation type="submission" date="2018-08" db="EMBL/GenBank/DDBJ databases">
        <title>Erythrobacter zhengii sp.nov., a bacterium isolated from deep-sea sediment.</title>
        <authorList>
            <person name="Fang C."/>
            <person name="Wu Y.-H."/>
            <person name="Sun C."/>
            <person name="Wang H."/>
            <person name="Cheng H."/>
            <person name="Meng F.-X."/>
            <person name="Wang C.-S."/>
            <person name="Xu X.-W."/>
        </authorList>
    </citation>
    <scope>NUCLEOTIDE SEQUENCE [LARGE SCALE GENOMIC DNA]</scope>
    <source>
        <strain evidence="1 2">CCTCC AB 2015396</strain>
    </source>
</reference>
<accession>A0A3A1P782</accession>
<dbReference type="SUPFAM" id="SSF56925">
    <property type="entry name" value="OMPA-like"/>
    <property type="match status" value="2"/>
</dbReference>
<evidence type="ECO:0000313" key="2">
    <source>
        <dbReference type="Proteomes" id="UP000265366"/>
    </source>
</evidence>
<dbReference type="Gene3D" id="2.40.160.90">
    <property type="match status" value="2"/>
</dbReference>
<dbReference type="EMBL" id="QXFM01000066">
    <property type="protein sequence ID" value="RIV88687.1"/>
    <property type="molecule type" value="Genomic_DNA"/>
</dbReference>
<comment type="caution">
    <text evidence="1">The sequence shown here is derived from an EMBL/GenBank/DDBJ whole genome shotgun (WGS) entry which is preliminary data.</text>
</comment>
<organism evidence="1 2">
    <name type="scientific">Aurantiacibacter xanthus</name>
    <dbReference type="NCBI Taxonomy" id="1784712"/>
    <lineage>
        <taxon>Bacteria</taxon>
        <taxon>Pseudomonadati</taxon>
        <taxon>Pseudomonadota</taxon>
        <taxon>Alphaproteobacteria</taxon>
        <taxon>Sphingomonadales</taxon>
        <taxon>Erythrobacteraceae</taxon>
        <taxon>Aurantiacibacter</taxon>
    </lineage>
</organism>
<dbReference type="InterPro" id="IPR011250">
    <property type="entry name" value="OMP/PagP_B-barrel"/>
</dbReference>
<dbReference type="Proteomes" id="UP000265366">
    <property type="component" value="Unassembled WGS sequence"/>
</dbReference>